<accession>A0A6A4S3E2</accession>
<comment type="caution">
    <text evidence="1">The sequence shown here is derived from an EMBL/GenBank/DDBJ whole genome shotgun (WGS) entry which is preliminary data.</text>
</comment>
<evidence type="ECO:0000313" key="1">
    <source>
        <dbReference type="EMBL" id="KAF0026678.1"/>
    </source>
</evidence>
<dbReference type="Proteomes" id="UP000438429">
    <property type="component" value="Unassembled WGS sequence"/>
</dbReference>
<dbReference type="AlphaFoldDB" id="A0A6A4S3E2"/>
<organism evidence="1 2">
    <name type="scientific">Scophthalmus maximus</name>
    <name type="common">Turbot</name>
    <name type="synonym">Psetta maxima</name>
    <dbReference type="NCBI Taxonomy" id="52904"/>
    <lineage>
        <taxon>Eukaryota</taxon>
        <taxon>Metazoa</taxon>
        <taxon>Chordata</taxon>
        <taxon>Craniata</taxon>
        <taxon>Vertebrata</taxon>
        <taxon>Euteleostomi</taxon>
        <taxon>Actinopterygii</taxon>
        <taxon>Neopterygii</taxon>
        <taxon>Teleostei</taxon>
        <taxon>Neoteleostei</taxon>
        <taxon>Acanthomorphata</taxon>
        <taxon>Carangaria</taxon>
        <taxon>Pleuronectiformes</taxon>
        <taxon>Pleuronectoidei</taxon>
        <taxon>Scophthalmidae</taxon>
        <taxon>Scophthalmus</taxon>
    </lineage>
</organism>
<proteinExistence type="predicted"/>
<name>A0A6A4S3E2_SCOMX</name>
<sequence length="74" mass="8106">MSAARSRDDTANLCSATVSRALQRVPLRTPRRGPLPPTRLTRAEGLLLLLRPLHSTVNVERRPTTPRPLNGAAD</sequence>
<evidence type="ECO:0000313" key="2">
    <source>
        <dbReference type="Proteomes" id="UP000438429"/>
    </source>
</evidence>
<dbReference type="EMBL" id="VEVO01000019">
    <property type="protein sequence ID" value="KAF0026678.1"/>
    <property type="molecule type" value="Genomic_DNA"/>
</dbReference>
<reference evidence="1 2" key="1">
    <citation type="submission" date="2019-06" db="EMBL/GenBank/DDBJ databases">
        <title>Draft genomes of female and male turbot (Scophthalmus maximus).</title>
        <authorList>
            <person name="Xu H."/>
            <person name="Xu X.-W."/>
            <person name="Shao C."/>
            <person name="Chen S."/>
        </authorList>
    </citation>
    <scope>NUCLEOTIDE SEQUENCE [LARGE SCALE GENOMIC DNA]</scope>
    <source>
        <strain evidence="1">Ysfricsl-2016a</strain>
        <tissue evidence="1">Blood</tissue>
    </source>
</reference>
<gene>
    <name evidence="1" type="ORF">F2P81_021415</name>
</gene>
<protein>
    <submittedName>
        <fullName evidence="1">Uncharacterized protein</fullName>
    </submittedName>
</protein>